<dbReference type="Gene3D" id="3.40.50.80">
    <property type="entry name" value="Nucleotide-binding domain of ferredoxin-NADP reductase (FNR) module"/>
    <property type="match status" value="1"/>
</dbReference>
<name>A0ABX0BLL8_9PSEU</name>
<gene>
    <name evidence="1" type="ORF">G3I59_01175</name>
</gene>
<dbReference type="Proteomes" id="UP000470404">
    <property type="component" value="Unassembled WGS sequence"/>
</dbReference>
<dbReference type="InterPro" id="IPR039261">
    <property type="entry name" value="FNR_nucleotide-bd"/>
</dbReference>
<reference evidence="1 2" key="1">
    <citation type="submission" date="2020-01" db="EMBL/GenBank/DDBJ databases">
        <title>Insect and environment-associated Actinomycetes.</title>
        <authorList>
            <person name="Currrie C."/>
            <person name="Chevrette M."/>
            <person name="Carlson C."/>
            <person name="Stubbendieck R."/>
            <person name="Wendt-Pienkowski E."/>
        </authorList>
    </citation>
    <scope>NUCLEOTIDE SEQUENCE [LARGE SCALE GENOMIC DNA]</scope>
    <source>
        <strain evidence="1 2">SID8386</strain>
    </source>
</reference>
<sequence length="121" mass="13409">MRITHVQSRPDASWTGERGRIDEELLRRWLGDASPTAGYCVCVPEPVLAVVAELGVPDGRFHGERYPSGAFDPAGTSTEPREMLVENVGRTRRHVARRGVADAVFVRSRKLRRGSASGRLR</sequence>
<keyword evidence="2" id="KW-1185">Reference proteome</keyword>
<protein>
    <submittedName>
        <fullName evidence="1">Uncharacterized protein</fullName>
    </submittedName>
</protein>
<organism evidence="1 2">
    <name type="scientific">Amycolatopsis rubida</name>
    <dbReference type="NCBI Taxonomy" id="112413"/>
    <lineage>
        <taxon>Bacteria</taxon>
        <taxon>Bacillati</taxon>
        <taxon>Actinomycetota</taxon>
        <taxon>Actinomycetes</taxon>
        <taxon>Pseudonocardiales</taxon>
        <taxon>Pseudonocardiaceae</taxon>
        <taxon>Amycolatopsis</taxon>
    </lineage>
</organism>
<dbReference type="SUPFAM" id="SSF52343">
    <property type="entry name" value="Ferredoxin reductase-like, C-terminal NADP-linked domain"/>
    <property type="match status" value="1"/>
</dbReference>
<evidence type="ECO:0000313" key="2">
    <source>
        <dbReference type="Proteomes" id="UP000470404"/>
    </source>
</evidence>
<dbReference type="EMBL" id="JAAGNC010000007">
    <property type="protein sequence ID" value="NEC54257.1"/>
    <property type="molecule type" value="Genomic_DNA"/>
</dbReference>
<comment type="caution">
    <text evidence="1">The sequence shown here is derived from an EMBL/GenBank/DDBJ whole genome shotgun (WGS) entry which is preliminary data.</text>
</comment>
<evidence type="ECO:0000313" key="1">
    <source>
        <dbReference type="EMBL" id="NEC54257.1"/>
    </source>
</evidence>
<accession>A0ABX0BLL8</accession>
<proteinExistence type="predicted"/>